<dbReference type="Proteomes" id="UP000232875">
    <property type="component" value="Unassembled WGS sequence"/>
</dbReference>
<evidence type="ECO:0000256" key="5">
    <source>
        <dbReference type="ARBA" id="ARBA00023242"/>
    </source>
</evidence>
<dbReference type="SUPFAM" id="SSF48452">
    <property type="entry name" value="TPR-like"/>
    <property type="match status" value="1"/>
</dbReference>
<reference evidence="8 9" key="1">
    <citation type="submission" date="2017-10" db="EMBL/GenBank/DDBJ databases">
        <title>A novel species of cold-tolerant Malassezia isolated from bats.</title>
        <authorList>
            <person name="Lorch J.M."/>
            <person name="Palmer J.M."/>
            <person name="Vanderwolf K.J."/>
            <person name="Schmidt K.Z."/>
            <person name="Verant M.L."/>
            <person name="Weller T.J."/>
            <person name="Blehert D.S."/>
        </authorList>
    </citation>
    <scope>NUCLEOTIDE SEQUENCE [LARGE SCALE GENOMIC DNA]</scope>
    <source>
        <strain evidence="8 9">NWHC:44797-103</strain>
    </source>
</reference>
<keyword evidence="3" id="KW-0963">Cytoplasm</keyword>
<name>A0A2N1J846_9BASI</name>
<feature type="domain" description="26S proteasome regulatory subunit Rpn7 N-terminal" evidence="7">
    <location>
        <begin position="72"/>
        <end position="176"/>
    </location>
</feature>
<evidence type="ECO:0000256" key="1">
    <source>
        <dbReference type="ARBA" id="ARBA00004123"/>
    </source>
</evidence>
<evidence type="ECO:0000256" key="6">
    <source>
        <dbReference type="PROSITE-ProRule" id="PRU00339"/>
    </source>
</evidence>
<dbReference type="InterPro" id="IPR036390">
    <property type="entry name" value="WH_DNA-bd_sf"/>
</dbReference>
<evidence type="ECO:0000256" key="3">
    <source>
        <dbReference type="ARBA" id="ARBA00022490"/>
    </source>
</evidence>
<evidence type="ECO:0000313" key="8">
    <source>
        <dbReference type="EMBL" id="PKI82709.1"/>
    </source>
</evidence>
<keyword evidence="9" id="KW-1185">Reference proteome</keyword>
<dbReference type="GO" id="GO:0008180">
    <property type="term" value="C:COP9 signalosome"/>
    <property type="evidence" value="ECO:0007669"/>
    <property type="project" value="UniProtKB-KW"/>
</dbReference>
<accession>A0A2N1J846</accession>
<keyword evidence="4" id="KW-0736">Signalosome</keyword>
<dbReference type="Gene3D" id="1.25.40.570">
    <property type="match status" value="2"/>
</dbReference>
<dbReference type="Pfam" id="PF10602">
    <property type="entry name" value="RPN7"/>
    <property type="match status" value="1"/>
</dbReference>
<gene>
    <name evidence="8" type="ORF">MVES_003547</name>
</gene>
<proteinExistence type="predicted"/>
<dbReference type="InterPro" id="IPR019585">
    <property type="entry name" value="Rpn7/CSN1"/>
</dbReference>
<dbReference type="PANTHER" id="PTHR14145">
    <property type="entry name" value="26S PROTESOME SUBUNIT 6"/>
    <property type="match status" value="1"/>
</dbReference>
<dbReference type="EMBL" id="KZ454994">
    <property type="protein sequence ID" value="PKI82709.1"/>
    <property type="molecule type" value="Genomic_DNA"/>
</dbReference>
<sequence length="469" mass="52153">MAEMALEALVSTLEGWPRIQQLLYIAEHAPALRQTAAKQAIQAIQACTSAVALYAHAWKLYNTDAADPIAFDEAWKEAVEARTAQDRTKLYGELRMYQNNTIDESIRMAYHDLGRHYWHTGEMEEALLHFEKARDYFSTNEHALEMYLSAMEVALYLGQYATAVAYADKAESVVQTLPTIDFVVPGQTDAWRSVLAQGSTDPSARGEPTTGSAAISALFRAGGGAGLRRVDVDERSGDAHEKVLPRINAVRMLGEWGDASVHERLPTVRLDAVHASAYADMANPIQFAWYAVLSALHVPPNEQRQRVSELAEDAQFRCATESDQAPREVLQAFLVSNFSRTLAILARYTDAFALDRILGKERTEKIMHAIMSRLLVCYLNAFSRCSLQGIATAFGWALEDTVQRVALLIRAGNLAARIDWHAQVVEMDESYATSQGPDTLWKNVCNAMALRQRTTLAQKMSAANVIVRR</sequence>
<evidence type="ECO:0000256" key="4">
    <source>
        <dbReference type="ARBA" id="ARBA00022790"/>
    </source>
</evidence>
<evidence type="ECO:0000256" key="2">
    <source>
        <dbReference type="ARBA" id="ARBA00004496"/>
    </source>
</evidence>
<dbReference type="InterPro" id="IPR045135">
    <property type="entry name" value="Rpn7_N"/>
</dbReference>
<dbReference type="AlphaFoldDB" id="A0A2N1J846"/>
<dbReference type="GO" id="GO:0005737">
    <property type="term" value="C:cytoplasm"/>
    <property type="evidence" value="ECO:0007669"/>
    <property type="project" value="UniProtKB-SubCell"/>
</dbReference>
<keyword evidence="6" id="KW-0802">TPR repeat</keyword>
<dbReference type="SUPFAM" id="SSF46785">
    <property type="entry name" value="Winged helix' DNA-binding domain"/>
    <property type="match status" value="1"/>
</dbReference>
<organism evidence="8 9">
    <name type="scientific">Malassezia vespertilionis</name>
    <dbReference type="NCBI Taxonomy" id="2020962"/>
    <lineage>
        <taxon>Eukaryota</taxon>
        <taxon>Fungi</taxon>
        <taxon>Dikarya</taxon>
        <taxon>Basidiomycota</taxon>
        <taxon>Ustilaginomycotina</taxon>
        <taxon>Malasseziomycetes</taxon>
        <taxon>Malasseziales</taxon>
        <taxon>Malasseziaceae</taxon>
        <taxon>Malassezia</taxon>
    </lineage>
</organism>
<protein>
    <recommendedName>
        <fullName evidence="7">26S proteasome regulatory subunit Rpn7 N-terminal domain-containing protein</fullName>
    </recommendedName>
</protein>
<evidence type="ECO:0000313" key="9">
    <source>
        <dbReference type="Proteomes" id="UP000232875"/>
    </source>
</evidence>
<evidence type="ECO:0000259" key="7">
    <source>
        <dbReference type="Pfam" id="PF10602"/>
    </source>
</evidence>
<dbReference type="OrthoDB" id="422427at2759"/>
<feature type="repeat" description="TPR" evidence="6">
    <location>
        <begin position="107"/>
        <end position="140"/>
    </location>
</feature>
<dbReference type="STRING" id="2020962.A0A2N1J846"/>
<dbReference type="PANTHER" id="PTHR14145:SF2">
    <property type="entry name" value="COP9 SIGNALOSOME COMPLEX SUBUNIT 1"/>
    <property type="match status" value="1"/>
</dbReference>
<dbReference type="InterPro" id="IPR011990">
    <property type="entry name" value="TPR-like_helical_dom_sf"/>
</dbReference>
<keyword evidence="5" id="KW-0539">Nucleus</keyword>
<dbReference type="PROSITE" id="PS50005">
    <property type="entry name" value="TPR"/>
    <property type="match status" value="1"/>
</dbReference>
<dbReference type="InterPro" id="IPR019734">
    <property type="entry name" value="TPR_rpt"/>
</dbReference>
<comment type="subcellular location">
    <subcellularLocation>
        <location evidence="2">Cytoplasm</location>
    </subcellularLocation>
    <subcellularLocation>
        <location evidence="1">Nucleus</location>
    </subcellularLocation>
</comment>